<dbReference type="InterPro" id="IPR021109">
    <property type="entry name" value="Peptidase_aspartic_dom_sf"/>
</dbReference>
<dbReference type="GO" id="GO:0008233">
    <property type="term" value="F:peptidase activity"/>
    <property type="evidence" value="ECO:0007669"/>
    <property type="project" value="UniProtKB-KW"/>
</dbReference>
<evidence type="ECO:0000256" key="1">
    <source>
        <dbReference type="SAM" id="MobiDB-lite"/>
    </source>
</evidence>
<proteinExistence type="predicted"/>
<evidence type="ECO:0000313" key="3">
    <source>
        <dbReference type="EMBL" id="MFD0987769.1"/>
    </source>
</evidence>
<keyword evidence="3" id="KW-0645">Protease</keyword>
<keyword evidence="3" id="KW-0378">Hydrolase</keyword>
<gene>
    <name evidence="3" type="ORF">ACFQ2F_11750</name>
</gene>
<dbReference type="RefSeq" id="WP_379090056.1">
    <property type="nucleotide sequence ID" value="NZ_JBHTJO010000001.1"/>
</dbReference>
<sequence>MTKPIQPPASPEQPTRRRRKRGAPTPALHIGWREWVGLPELGVPMVKAKIDTGARTSAIHAWKMEPFQRDGQIWLRFELHPEQRSKQGAVTCEAPVVDRRQVKSSGGHVTNRYVIRTTLTLGTGSWPIELTLTNRDQMGFRMLLGRTALKHGVLIDPARSFLASADLVPPRRRPRSKPPSD</sequence>
<feature type="compositionally biased region" description="Pro residues" evidence="1">
    <location>
        <begin position="1"/>
        <end position="11"/>
    </location>
</feature>
<feature type="region of interest" description="Disordered" evidence="1">
    <location>
        <begin position="1"/>
        <end position="26"/>
    </location>
</feature>
<dbReference type="InterPro" id="IPR008503">
    <property type="entry name" value="Asp_endopeptidase"/>
</dbReference>
<dbReference type="EMBL" id="JBHTJO010000001">
    <property type="protein sequence ID" value="MFD0987769.1"/>
    <property type="molecule type" value="Genomic_DNA"/>
</dbReference>
<feature type="domain" description="Retropepsin-like aspartic endopeptidase" evidence="2">
    <location>
        <begin position="30"/>
        <end position="163"/>
    </location>
</feature>
<name>A0ABW3JBV5_9HYPH</name>
<dbReference type="Pfam" id="PF05618">
    <property type="entry name" value="Zn_protease"/>
    <property type="match status" value="1"/>
</dbReference>
<evidence type="ECO:0000313" key="4">
    <source>
        <dbReference type="Proteomes" id="UP001597102"/>
    </source>
</evidence>
<dbReference type="Proteomes" id="UP001597102">
    <property type="component" value="Unassembled WGS sequence"/>
</dbReference>
<dbReference type="SUPFAM" id="SSF50630">
    <property type="entry name" value="Acid proteases"/>
    <property type="match status" value="1"/>
</dbReference>
<comment type="caution">
    <text evidence="3">The sequence shown here is derived from an EMBL/GenBank/DDBJ whole genome shotgun (WGS) entry which is preliminary data.</text>
</comment>
<reference evidence="4" key="1">
    <citation type="journal article" date="2019" name="Int. J. Syst. Evol. Microbiol.">
        <title>The Global Catalogue of Microorganisms (GCM) 10K type strain sequencing project: providing services to taxonomists for standard genome sequencing and annotation.</title>
        <authorList>
            <consortium name="The Broad Institute Genomics Platform"/>
            <consortium name="The Broad Institute Genome Sequencing Center for Infectious Disease"/>
            <person name="Wu L."/>
            <person name="Ma J."/>
        </authorList>
    </citation>
    <scope>NUCLEOTIDE SEQUENCE [LARGE SCALE GENOMIC DNA]</scope>
    <source>
        <strain evidence="4">CCUG 61697</strain>
    </source>
</reference>
<keyword evidence="4" id="KW-1185">Reference proteome</keyword>
<organism evidence="3 4">
    <name type="scientific">Methyloligella solikamskensis</name>
    <dbReference type="NCBI Taxonomy" id="1177756"/>
    <lineage>
        <taxon>Bacteria</taxon>
        <taxon>Pseudomonadati</taxon>
        <taxon>Pseudomonadota</taxon>
        <taxon>Alphaproteobacteria</taxon>
        <taxon>Hyphomicrobiales</taxon>
        <taxon>Hyphomicrobiaceae</taxon>
        <taxon>Methyloligella</taxon>
    </lineage>
</organism>
<accession>A0ABW3JBV5</accession>
<protein>
    <submittedName>
        <fullName evidence="3">ATP-dependent zinc protease</fullName>
    </submittedName>
</protein>
<evidence type="ECO:0000259" key="2">
    <source>
        <dbReference type="Pfam" id="PF05618"/>
    </source>
</evidence>
<dbReference type="Gene3D" id="2.40.70.10">
    <property type="entry name" value="Acid Proteases"/>
    <property type="match status" value="1"/>
</dbReference>
<dbReference type="PANTHER" id="PTHR38037:SF1">
    <property type="entry name" value="ATP-DEPENDENT ZINC PROTEASE DOMAIN-CONTAINING PROTEIN-RELATED"/>
    <property type="match status" value="1"/>
</dbReference>
<dbReference type="PANTHER" id="PTHR38037">
    <property type="entry name" value="ZN_PROTEASE DOMAIN-CONTAINING PROTEIN"/>
    <property type="match status" value="1"/>
</dbReference>
<dbReference type="GO" id="GO:0006508">
    <property type="term" value="P:proteolysis"/>
    <property type="evidence" value="ECO:0007669"/>
    <property type="project" value="UniProtKB-KW"/>
</dbReference>